<organism evidence="1 2">
    <name type="scientific">Rhizoctonia solani</name>
    <dbReference type="NCBI Taxonomy" id="456999"/>
    <lineage>
        <taxon>Eukaryota</taxon>
        <taxon>Fungi</taxon>
        <taxon>Dikarya</taxon>
        <taxon>Basidiomycota</taxon>
        <taxon>Agaricomycotina</taxon>
        <taxon>Agaricomycetes</taxon>
        <taxon>Cantharellales</taxon>
        <taxon>Ceratobasidiaceae</taxon>
        <taxon>Rhizoctonia</taxon>
    </lineage>
</organism>
<reference evidence="1" key="1">
    <citation type="submission" date="2021-01" db="EMBL/GenBank/DDBJ databases">
        <authorList>
            <person name="Kaushik A."/>
        </authorList>
    </citation>
    <scope>NUCLEOTIDE SEQUENCE</scope>
    <source>
        <strain evidence="1">AG1-1C</strain>
    </source>
</reference>
<evidence type="ECO:0000313" key="2">
    <source>
        <dbReference type="Proteomes" id="UP000663846"/>
    </source>
</evidence>
<accession>A0A8H3BQL6</accession>
<name>A0A8H3BQL6_9AGAM</name>
<sequence length="419" mass="47015">MVSYSGWYPPGQFCSPPELPDYLKNVYDLKPIVGVPSDAELIGIHAVVHTARKASETVFDKVPGMGNPGLIMELADHLFSAQMARYRNKYSLITFPSDATYTPPTLPTHISDLQPIVGAPSDGEIIKVQETIQMYQDMRRFPSMFDAHVNMELSQHLFDIQMARHMRTAGESQPSVIPQTSNIPEGPVHVGHTVGETCTATNNAGTGANVVELHRTAGLIYGADLGELMERSDQLSERLNLLFQRSDELSKRSIKTDNQSSIEDERFNRFLERLSQLLEQVHKPTEQSNCLTERFNQLFEQFNWLIERSIQPAQRANELAEQSNQLAKQLHQSSERSNQITEQSIKPVEKLGNLLNNINGVLIEIQHIIMKSRKDNTPGAVDCLVNEKGETPTANESALTYPRSLRGLEKPQMVIESIQ</sequence>
<proteinExistence type="predicted"/>
<dbReference type="Gene3D" id="1.10.287.950">
    <property type="entry name" value="Methyl-accepting chemotaxis protein"/>
    <property type="match status" value="1"/>
</dbReference>
<dbReference type="Proteomes" id="UP000663846">
    <property type="component" value="Unassembled WGS sequence"/>
</dbReference>
<evidence type="ECO:0000313" key="1">
    <source>
        <dbReference type="EMBL" id="CAE6461361.1"/>
    </source>
</evidence>
<gene>
    <name evidence="1" type="ORF">RDB_LOCUS160430</name>
</gene>
<dbReference type="AlphaFoldDB" id="A0A8H3BQL6"/>
<dbReference type="SUPFAM" id="SSF58104">
    <property type="entry name" value="Methyl-accepting chemotaxis protein (MCP) signaling domain"/>
    <property type="match status" value="1"/>
</dbReference>
<comment type="caution">
    <text evidence="1">The sequence shown here is derived from an EMBL/GenBank/DDBJ whole genome shotgun (WGS) entry which is preliminary data.</text>
</comment>
<protein>
    <recommendedName>
        <fullName evidence="3">Laminin domain protein</fullName>
    </recommendedName>
</protein>
<evidence type="ECO:0008006" key="3">
    <source>
        <dbReference type="Google" id="ProtNLM"/>
    </source>
</evidence>
<dbReference type="EMBL" id="CAJMWS010000744">
    <property type="protein sequence ID" value="CAE6461361.1"/>
    <property type="molecule type" value="Genomic_DNA"/>
</dbReference>